<proteinExistence type="predicted"/>
<dbReference type="AlphaFoldDB" id="A0ABD2N456"/>
<organism evidence="1 2">
    <name type="scientific">Cryptolaemus montrouzieri</name>
    <dbReference type="NCBI Taxonomy" id="559131"/>
    <lineage>
        <taxon>Eukaryota</taxon>
        <taxon>Metazoa</taxon>
        <taxon>Ecdysozoa</taxon>
        <taxon>Arthropoda</taxon>
        <taxon>Hexapoda</taxon>
        <taxon>Insecta</taxon>
        <taxon>Pterygota</taxon>
        <taxon>Neoptera</taxon>
        <taxon>Endopterygota</taxon>
        <taxon>Coleoptera</taxon>
        <taxon>Polyphaga</taxon>
        <taxon>Cucujiformia</taxon>
        <taxon>Coccinelloidea</taxon>
        <taxon>Coccinellidae</taxon>
        <taxon>Scymninae</taxon>
        <taxon>Scymnini</taxon>
        <taxon>Cryptolaemus</taxon>
    </lineage>
</organism>
<reference evidence="1 2" key="1">
    <citation type="journal article" date="2021" name="BMC Biol.">
        <title>Horizontally acquired antibacterial genes associated with adaptive radiation of ladybird beetles.</title>
        <authorList>
            <person name="Li H.S."/>
            <person name="Tang X.F."/>
            <person name="Huang Y.H."/>
            <person name="Xu Z.Y."/>
            <person name="Chen M.L."/>
            <person name="Du X.Y."/>
            <person name="Qiu B.Y."/>
            <person name="Chen P.T."/>
            <person name="Zhang W."/>
            <person name="Slipinski A."/>
            <person name="Escalona H.E."/>
            <person name="Waterhouse R.M."/>
            <person name="Zwick A."/>
            <person name="Pang H."/>
        </authorList>
    </citation>
    <scope>NUCLEOTIDE SEQUENCE [LARGE SCALE GENOMIC DNA]</scope>
    <source>
        <strain evidence="1">SYSU2018</strain>
    </source>
</reference>
<dbReference type="Proteomes" id="UP001516400">
    <property type="component" value="Unassembled WGS sequence"/>
</dbReference>
<gene>
    <name evidence="1" type="ORF">HHI36_014771</name>
</gene>
<sequence>MLLLCKSLILISPKMPKISYFSFSYLSRASISRPPTPQDKHFKILTIDKLSQHMSKLLDNINVSQRSDPKLSEIIDKLNKVDKLPQRFIILEEILYIRQNNEERYLLAVSKALVSAFVKTYHEAFDHFGTYKNYNL</sequence>
<evidence type="ECO:0000313" key="1">
    <source>
        <dbReference type="EMBL" id="KAL3273322.1"/>
    </source>
</evidence>
<evidence type="ECO:0000313" key="2">
    <source>
        <dbReference type="Proteomes" id="UP001516400"/>
    </source>
</evidence>
<keyword evidence="2" id="KW-1185">Reference proteome</keyword>
<accession>A0ABD2N456</accession>
<comment type="caution">
    <text evidence="1">The sequence shown here is derived from an EMBL/GenBank/DDBJ whole genome shotgun (WGS) entry which is preliminary data.</text>
</comment>
<dbReference type="EMBL" id="JABFTP020000062">
    <property type="protein sequence ID" value="KAL3273322.1"/>
    <property type="molecule type" value="Genomic_DNA"/>
</dbReference>
<protein>
    <submittedName>
        <fullName evidence="1">Uncharacterized protein</fullName>
    </submittedName>
</protein>
<name>A0ABD2N456_9CUCU</name>